<protein>
    <submittedName>
        <fullName evidence="2">Uncharacterized protein</fullName>
    </submittedName>
</protein>
<proteinExistence type="predicted"/>
<organism evidence="2 3">
    <name type="scientific">Portunus trituberculatus</name>
    <name type="common">Swimming crab</name>
    <name type="synonym">Neptunus trituberculatus</name>
    <dbReference type="NCBI Taxonomy" id="210409"/>
    <lineage>
        <taxon>Eukaryota</taxon>
        <taxon>Metazoa</taxon>
        <taxon>Ecdysozoa</taxon>
        <taxon>Arthropoda</taxon>
        <taxon>Crustacea</taxon>
        <taxon>Multicrustacea</taxon>
        <taxon>Malacostraca</taxon>
        <taxon>Eumalacostraca</taxon>
        <taxon>Eucarida</taxon>
        <taxon>Decapoda</taxon>
        <taxon>Pleocyemata</taxon>
        <taxon>Brachyura</taxon>
        <taxon>Eubrachyura</taxon>
        <taxon>Portunoidea</taxon>
        <taxon>Portunidae</taxon>
        <taxon>Portuninae</taxon>
        <taxon>Portunus</taxon>
    </lineage>
</organism>
<dbReference type="AlphaFoldDB" id="A0A5B7HC27"/>
<keyword evidence="3" id="KW-1185">Reference proteome</keyword>
<accession>A0A5B7HC27</accession>
<comment type="caution">
    <text evidence="2">The sequence shown here is derived from an EMBL/GenBank/DDBJ whole genome shotgun (WGS) entry which is preliminary data.</text>
</comment>
<reference evidence="2 3" key="1">
    <citation type="submission" date="2019-05" db="EMBL/GenBank/DDBJ databases">
        <title>Another draft genome of Portunus trituberculatus and its Hox gene families provides insights of decapod evolution.</title>
        <authorList>
            <person name="Jeong J.-H."/>
            <person name="Song I."/>
            <person name="Kim S."/>
            <person name="Choi T."/>
            <person name="Kim D."/>
            <person name="Ryu S."/>
            <person name="Kim W."/>
        </authorList>
    </citation>
    <scope>NUCLEOTIDE SEQUENCE [LARGE SCALE GENOMIC DNA]</scope>
    <source>
        <tissue evidence="2">Muscle</tissue>
    </source>
</reference>
<sequence length="125" mass="14429">MFAYRGRHPARSCQTVGAWRPPDYGARAEWTVRKRKQRNSVYRMRHRGPNLRSPVKDKIFNITTPVSDQITHLWAFLNRWRAFQSCRHTHSPPASGTTDPRGPKQVAPSRGSCWLRCIATTGSWV</sequence>
<dbReference type="Proteomes" id="UP000324222">
    <property type="component" value="Unassembled WGS sequence"/>
</dbReference>
<evidence type="ECO:0000313" key="2">
    <source>
        <dbReference type="EMBL" id="MPC68592.1"/>
    </source>
</evidence>
<dbReference type="EMBL" id="VSRR010028081">
    <property type="protein sequence ID" value="MPC68592.1"/>
    <property type="molecule type" value="Genomic_DNA"/>
</dbReference>
<gene>
    <name evidence="2" type="ORF">E2C01_062794</name>
</gene>
<evidence type="ECO:0000313" key="3">
    <source>
        <dbReference type="Proteomes" id="UP000324222"/>
    </source>
</evidence>
<evidence type="ECO:0000256" key="1">
    <source>
        <dbReference type="SAM" id="MobiDB-lite"/>
    </source>
</evidence>
<feature type="region of interest" description="Disordered" evidence="1">
    <location>
        <begin position="87"/>
        <end position="109"/>
    </location>
</feature>
<name>A0A5B7HC27_PORTR</name>